<protein>
    <recommendedName>
        <fullName evidence="4">DUF5667 domain-containing protein</fullName>
    </recommendedName>
</protein>
<evidence type="ECO:0000313" key="3">
    <source>
        <dbReference type="Proteomes" id="UP000746471"/>
    </source>
</evidence>
<gene>
    <name evidence="2" type="ORF">KHM83_04195</name>
</gene>
<sequence length="263" mass="29278">MWKRVMVSLLIFVAMISYTTIKIHKINALTYADQDLKTIMETTTASVNDILLQNSEEPAIDKVANPLKSSASSPVDASDELSMAGSDPVENAESADIHTTEPAPQETVTPQDDTAHVASEMPQTISKREDALTARGDAVRMTYDAICSDYRLRMTSLENASEKALDDLVENAKTEYLMAEESERHTLEFKGRMAAKYFELAKNLEEMVDQAVVAALGDFRKSLESNGFETQVVDDMATTYEKTKTIKRNEILSEIMLKTQDTM</sequence>
<reference evidence="2 3" key="1">
    <citation type="submission" date="2021-05" db="EMBL/GenBank/DDBJ databases">
        <title>Fusibacter ferrireducens sp. nov., an anaerobic, sulfur- and Fe-reducing bacterium isolated from the mangrove sediment.</title>
        <authorList>
            <person name="Qiu D."/>
        </authorList>
    </citation>
    <scope>NUCLEOTIDE SEQUENCE [LARGE SCALE GENOMIC DNA]</scope>
    <source>
        <strain evidence="2 3">DSM 12116</strain>
    </source>
</reference>
<comment type="caution">
    <text evidence="2">The sequence shown here is derived from an EMBL/GenBank/DDBJ whole genome shotgun (WGS) entry which is preliminary data.</text>
</comment>
<name>A0ABS5PNF1_9FIRM</name>
<keyword evidence="3" id="KW-1185">Reference proteome</keyword>
<accession>A0ABS5PNF1</accession>
<feature type="region of interest" description="Disordered" evidence="1">
    <location>
        <begin position="65"/>
        <end position="130"/>
    </location>
</feature>
<proteinExistence type="predicted"/>
<dbReference type="RefSeq" id="WP_213235658.1">
    <property type="nucleotide sequence ID" value="NZ_JAHBCL010000005.1"/>
</dbReference>
<evidence type="ECO:0000313" key="2">
    <source>
        <dbReference type="EMBL" id="MBS7525876.1"/>
    </source>
</evidence>
<dbReference type="EMBL" id="JAHBCL010000005">
    <property type="protein sequence ID" value="MBS7525876.1"/>
    <property type="molecule type" value="Genomic_DNA"/>
</dbReference>
<dbReference type="Proteomes" id="UP000746471">
    <property type="component" value="Unassembled WGS sequence"/>
</dbReference>
<evidence type="ECO:0008006" key="4">
    <source>
        <dbReference type="Google" id="ProtNLM"/>
    </source>
</evidence>
<organism evidence="2 3">
    <name type="scientific">Fusibacter paucivorans</name>
    <dbReference type="NCBI Taxonomy" id="76009"/>
    <lineage>
        <taxon>Bacteria</taxon>
        <taxon>Bacillati</taxon>
        <taxon>Bacillota</taxon>
        <taxon>Clostridia</taxon>
        <taxon>Eubacteriales</taxon>
        <taxon>Eubacteriales Family XII. Incertae Sedis</taxon>
        <taxon>Fusibacter</taxon>
    </lineage>
</organism>
<evidence type="ECO:0000256" key="1">
    <source>
        <dbReference type="SAM" id="MobiDB-lite"/>
    </source>
</evidence>